<dbReference type="EMBL" id="CADCXW020000020">
    <property type="protein sequence ID" value="CAD1554435.1"/>
    <property type="molecule type" value="Genomic_DNA"/>
</dbReference>
<dbReference type="SUPFAM" id="SSF56672">
    <property type="entry name" value="DNA/RNA polymerases"/>
    <property type="match status" value="1"/>
</dbReference>
<dbReference type="InterPro" id="IPR043502">
    <property type="entry name" value="DNA/RNA_pol_sf"/>
</dbReference>
<accession>A0A6V7JVV1</accession>
<dbReference type="PANTHER" id="PTHR11439:SF467">
    <property type="entry name" value="INTEGRASE CATALYTIC DOMAIN-CONTAINING PROTEIN"/>
    <property type="match status" value="1"/>
</dbReference>
<organism evidence="2">
    <name type="scientific">Bracon brevicornis</name>
    <dbReference type="NCBI Taxonomy" id="1563983"/>
    <lineage>
        <taxon>Eukaryota</taxon>
        <taxon>Metazoa</taxon>
        <taxon>Ecdysozoa</taxon>
        <taxon>Arthropoda</taxon>
        <taxon>Hexapoda</taxon>
        <taxon>Insecta</taxon>
        <taxon>Pterygota</taxon>
        <taxon>Neoptera</taxon>
        <taxon>Endopterygota</taxon>
        <taxon>Hymenoptera</taxon>
        <taxon>Apocrita</taxon>
        <taxon>Ichneumonoidea</taxon>
        <taxon>Braconidae</taxon>
        <taxon>Braconinae</taxon>
        <taxon>Bracon</taxon>
    </lineage>
</organism>
<sequence length="487" mass="56495">MAAEMQSIIENKTWIIVDRPNNEKTISSRIILRNKYNADESIEKRKARIVVRGFSQRPGIDFDETFAPVARISSIRMATALATEYHLKIKQFDIVTAYLKGVFEEEIWMEVPQFTEEILETLIDKELKNSEIKKRTERMLQEIQEGNKVCLMEKALYGLRQAGRRWHLRLSEEIKKFGLLPSEHDPCTFYAGRGEEILMVIIYVDDILVISKNDGKIKKFQDYLTQHFELKILGDVKYCLGIEFTRNQDGFSLNQKGYIIDILNRFNMTEANAVVSPMDISTKLMKGEKEDHKKGDFPYQELICSLMYLATCTRPDIAYVTSYLSQYNTNYNESNWSAAKRVLRYLKGTSEMGINCKKTAKPLVDYVDADWANCLDDRRSYTGYVFMLACSPISWESRKQRTVALCSTEAEYMTLTEATKEAMYLRRFLTELGFEPLTASQLFCDNNGALKLAKNPVYHSRTKHIDVKHHFVREALETDEYLTISYI</sequence>
<feature type="domain" description="Reverse transcriptase Ty1/copia-type" evidence="1">
    <location>
        <begin position="11"/>
        <end position="113"/>
    </location>
</feature>
<protein>
    <recommendedName>
        <fullName evidence="1">Reverse transcriptase Ty1/copia-type domain-containing protein</fullName>
    </recommendedName>
</protein>
<dbReference type="CDD" id="cd09272">
    <property type="entry name" value="RNase_HI_RT_Ty1"/>
    <property type="match status" value="1"/>
</dbReference>
<dbReference type="GO" id="GO:0071897">
    <property type="term" value="P:DNA biosynthetic process"/>
    <property type="evidence" value="ECO:0007669"/>
    <property type="project" value="UniProtKB-ARBA"/>
</dbReference>
<dbReference type="PANTHER" id="PTHR11439">
    <property type="entry name" value="GAG-POL-RELATED RETROTRANSPOSON"/>
    <property type="match status" value="1"/>
</dbReference>
<feature type="domain" description="Reverse transcriptase Ty1/copia-type" evidence="1">
    <location>
        <begin position="145"/>
        <end position="278"/>
    </location>
</feature>
<reference evidence="2" key="1">
    <citation type="submission" date="2020-07" db="EMBL/GenBank/DDBJ databases">
        <authorList>
            <person name="Ferguson B K."/>
        </authorList>
    </citation>
    <scope>NUCLEOTIDE SEQUENCE</scope>
    <source>
        <strain evidence="2">L06</strain>
    </source>
</reference>
<dbReference type="Pfam" id="PF07727">
    <property type="entry name" value="RVT_2"/>
    <property type="match status" value="2"/>
</dbReference>
<evidence type="ECO:0000313" key="2">
    <source>
        <dbReference type="EMBL" id="CAD1554435.1"/>
    </source>
</evidence>
<dbReference type="AlphaFoldDB" id="A0A6V7JVV1"/>
<name>A0A6V7JVV1_9HYME</name>
<evidence type="ECO:0000259" key="1">
    <source>
        <dbReference type="Pfam" id="PF07727"/>
    </source>
</evidence>
<proteinExistence type="predicted"/>
<gene>
    <name evidence="2" type="ORF">BBRV_LOCUS59371</name>
</gene>
<dbReference type="InterPro" id="IPR013103">
    <property type="entry name" value="RVT_2"/>
</dbReference>